<dbReference type="Proteomes" id="UP000501076">
    <property type="component" value="Chromosome"/>
</dbReference>
<dbReference type="Pfam" id="PF16161">
    <property type="entry name" value="DUF4867"/>
    <property type="match status" value="1"/>
</dbReference>
<gene>
    <name evidence="1" type="ORF">FDZ14_08690</name>
</gene>
<dbReference type="RefSeq" id="WP_047933468.1">
    <property type="nucleotide sequence ID" value="NZ_CP045272.1"/>
</dbReference>
<accession>A0A6M6DVS1</accession>
<dbReference type="AlphaFoldDB" id="A0A6M6DVS1"/>
<dbReference type="EMBL" id="CP045272">
    <property type="protein sequence ID" value="QJX76277.1"/>
    <property type="molecule type" value="Genomic_DNA"/>
</dbReference>
<evidence type="ECO:0000313" key="2">
    <source>
        <dbReference type="Proteomes" id="UP000501076"/>
    </source>
</evidence>
<sequence>MSSFQYMKDLNKHVPFYHIEDSKFKPYGKVINEYDFSELETYMDSLTIPQDQNVYVASVTEMENTIIKDQLQEAFYGEMPIQIGYCNGPNSTLNGLEYHKSSEINIAITDMVLLLGKVQGVENNFFNSSDVIAFFVPEGTAVELYSTTLHFAPCKVNNEGFKTIVILPKGTNDPLSTNIQKRTKEDELLFMKNKWLIAHPEREQLINKGAHPGIKGENIKVYQ</sequence>
<organism evidence="1 2">
    <name type="scientific">Priestia megaterium</name>
    <name type="common">Bacillus megaterium</name>
    <dbReference type="NCBI Taxonomy" id="1404"/>
    <lineage>
        <taxon>Bacteria</taxon>
        <taxon>Bacillati</taxon>
        <taxon>Bacillota</taxon>
        <taxon>Bacilli</taxon>
        <taxon>Bacillales</taxon>
        <taxon>Bacillaceae</taxon>
        <taxon>Priestia</taxon>
    </lineage>
</organism>
<dbReference type="InterPro" id="IPR032358">
    <property type="entry name" value="DUF4867"/>
</dbReference>
<protein>
    <submittedName>
        <fullName evidence="1">DUF4867 family protein</fullName>
    </submittedName>
</protein>
<evidence type="ECO:0000313" key="1">
    <source>
        <dbReference type="EMBL" id="QJX76277.1"/>
    </source>
</evidence>
<reference evidence="1 2" key="1">
    <citation type="submission" date="2019-10" db="EMBL/GenBank/DDBJ databases">
        <title>Complete genome sequences for adaption low water activity.</title>
        <authorList>
            <person name="Zhao L."/>
            <person name="Zhong J."/>
        </authorList>
    </citation>
    <scope>NUCLEOTIDE SEQUENCE [LARGE SCALE GENOMIC DNA]</scope>
    <source>
        <strain evidence="1 2">FDU301</strain>
    </source>
</reference>
<name>A0A6M6DVS1_PRIMG</name>
<proteinExistence type="predicted"/>